<evidence type="ECO:0000313" key="3">
    <source>
        <dbReference type="Proteomes" id="UP000029640"/>
    </source>
</evidence>
<dbReference type="AlphaFoldDB" id="A0A095VT55"/>
<dbReference type="Proteomes" id="UP000029640">
    <property type="component" value="Unassembled WGS sequence"/>
</dbReference>
<dbReference type="OrthoDB" id="6077921at2"/>
<feature type="domain" description="Transcriptional regulator SutA RNAP-binding" evidence="1">
    <location>
        <begin position="6"/>
        <end position="38"/>
    </location>
</feature>
<proteinExistence type="predicted"/>
<dbReference type="STRING" id="1265313.HRUBRA_01137"/>
<sequence length="107" mass="12275">MKKPVSKDDLRAELEEAMGRFIEHGGTIEQVPQGVSGREDHAPPQRGTRELFIEPKATRTQIPEVLAALDARRRPGKRQPQRSVRGPRKKLIYDDFGEPLRHVWVEE</sequence>
<dbReference type="Pfam" id="PF20661">
    <property type="entry name" value="SutA-RBD"/>
    <property type="match status" value="1"/>
</dbReference>
<dbReference type="PATRIC" id="fig|1265313.6.peg.1121"/>
<keyword evidence="3" id="KW-1185">Reference proteome</keyword>
<accession>A0A095VT55</accession>
<dbReference type="InterPro" id="IPR049191">
    <property type="entry name" value="SutA_RBD"/>
</dbReference>
<protein>
    <recommendedName>
        <fullName evidence="1">Transcriptional regulator SutA RNAP-binding domain-containing protein</fullName>
    </recommendedName>
</protein>
<name>A0A095VT55_9GAMM</name>
<reference evidence="2 3" key="1">
    <citation type="journal article" date="2014" name="Genome Announc.">
        <title>Genome Sequence of Gammaproteobacterial Pseudohaliea rubra Type Strain DSM 19751, Isolated from Coastal Seawater of the Mediterranean Sea.</title>
        <authorList>
            <person name="Spring S."/>
            <person name="Fiebig A."/>
            <person name="Riedel T."/>
            <person name="Goker M."/>
            <person name="Klenk H.P."/>
        </authorList>
    </citation>
    <scope>NUCLEOTIDE SEQUENCE [LARGE SCALE GENOMIC DNA]</scope>
    <source>
        <strain evidence="2 3">DSM 19751</strain>
    </source>
</reference>
<dbReference type="EMBL" id="AUVB01000031">
    <property type="protein sequence ID" value="KGE04273.1"/>
    <property type="molecule type" value="Genomic_DNA"/>
</dbReference>
<comment type="caution">
    <text evidence="2">The sequence shown here is derived from an EMBL/GenBank/DDBJ whole genome shotgun (WGS) entry which is preliminary data.</text>
</comment>
<organism evidence="2 3">
    <name type="scientific">Pseudohaliea rubra DSM 19751</name>
    <dbReference type="NCBI Taxonomy" id="1265313"/>
    <lineage>
        <taxon>Bacteria</taxon>
        <taxon>Pseudomonadati</taxon>
        <taxon>Pseudomonadota</taxon>
        <taxon>Gammaproteobacteria</taxon>
        <taxon>Cellvibrionales</taxon>
        <taxon>Halieaceae</taxon>
        <taxon>Pseudohaliea</taxon>
    </lineage>
</organism>
<dbReference type="HOGENOM" id="CLU_2230771_0_0_6"/>
<dbReference type="RefSeq" id="WP_035515295.1">
    <property type="nucleotide sequence ID" value="NZ_KN234754.1"/>
</dbReference>
<gene>
    <name evidence="2" type="ORF">HRUBRA_01137</name>
</gene>
<dbReference type="eggNOG" id="ENOG503302A">
    <property type="taxonomic scope" value="Bacteria"/>
</dbReference>
<evidence type="ECO:0000259" key="1">
    <source>
        <dbReference type="Pfam" id="PF20661"/>
    </source>
</evidence>
<evidence type="ECO:0000313" key="2">
    <source>
        <dbReference type="EMBL" id="KGE04273.1"/>
    </source>
</evidence>